<keyword evidence="2" id="KW-0012">Acyltransferase</keyword>
<dbReference type="Gene3D" id="3.40.47.10">
    <property type="match status" value="2"/>
</dbReference>
<protein>
    <submittedName>
        <fullName evidence="5">3-oxoacyl-[acyl-carrier-protein] synthase-3</fullName>
    </submittedName>
</protein>
<dbReference type="PANTHER" id="PTHR34069:SF3">
    <property type="entry name" value="ACYL-COA:ACYL-COA ALKYLTRANSFERASE"/>
    <property type="match status" value="1"/>
</dbReference>
<dbReference type="OrthoDB" id="5171393at2"/>
<dbReference type="EMBL" id="FYEW01000002">
    <property type="protein sequence ID" value="SNC76885.1"/>
    <property type="molecule type" value="Genomic_DNA"/>
</dbReference>
<evidence type="ECO:0000259" key="4">
    <source>
        <dbReference type="Pfam" id="PF08545"/>
    </source>
</evidence>
<accession>A0A212UF47</accession>
<dbReference type="CDD" id="cd00830">
    <property type="entry name" value="KAS_III"/>
    <property type="match status" value="1"/>
</dbReference>
<organism evidence="5 6">
    <name type="scientific">Hymenobacter gelipurpurascens</name>
    <dbReference type="NCBI Taxonomy" id="89968"/>
    <lineage>
        <taxon>Bacteria</taxon>
        <taxon>Pseudomonadati</taxon>
        <taxon>Bacteroidota</taxon>
        <taxon>Cytophagia</taxon>
        <taxon>Cytophagales</taxon>
        <taxon>Hymenobacteraceae</taxon>
        <taxon>Hymenobacter</taxon>
    </lineage>
</organism>
<dbReference type="GO" id="GO:0006633">
    <property type="term" value="P:fatty acid biosynthetic process"/>
    <property type="evidence" value="ECO:0007669"/>
    <property type="project" value="InterPro"/>
</dbReference>
<dbReference type="PANTHER" id="PTHR34069">
    <property type="entry name" value="3-OXOACYL-[ACYL-CARRIER-PROTEIN] SYNTHASE 3"/>
    <property type="match status" value="1"/>
</dbReference>
<dbReference type="SUPFAM" id="SSF53901">
    <property type="entry name" value="Thiolase-like"/>
    <property type="match status" value="1"/>
</dbReference>
<evidence type="ECO:0000313" key="6">
    <source>
        <dbReference type="Proteomes" id="UP000198131"/>
    </source>
</evidence>
<dbReference type="GO" id="GO:0044550">
    <property type="term" value="P:secondary metabolite biosynthetic process"/>
    <property type="evidence" value="ECO:0007669"/>
    <property type="project" value="TreeGrafter"/>
</dbReference>
<dbReference type="Proteomes" id="UP000198131">
    <property type="component" value="Unassembled WGS sequence"/>
</dbReference>
<evidence type="ECO:0000256" key="1">
    <source>
        <dbReference type="ARBA" id="ARBA00022679"/>
    </source>
</evidence>
<reference evidence="6" key="1">
    <citation type="submission" date="2017-06" db="EMBL/GenBank/DDBJ databases">
        <authorList>
            <person name="Varghese N."/>
            <person name="Submissions S."/>
        </authorList>
    </citation>
    <scope>NUCLEOTIDE SEQUENCE [LARGE SCALE GENOMIC DNA]</scope>
    <source>
        <strain evidence="6">DSM 11116</strain>
    </source>
</reference>
<dbReference type="AlphaFoldDB" id="A0A212UF47"/>
<dbReference type="GO" id="GO:0004315">
    <property type="term" value="F:3-oxoacyl-[acyl-carrier-protein] synthase activity"/>
    <property type="evidence" value="ECO:0007669"/>
    <property type="project" value="InterPro"/>
</dbReference>
<gene>
    <name evidence="5" type="ORF">SAMN06265337_3611</name>
</gene>
<proteinExistence type="predicted"/>
<feature type="domain" description="Beta-ketoacyl-[acyl-carrier-protein] synthase III C-terminal" evidence="3">
    <location>
        <begin position="261"/>
        <end position="360"/>
    </location>
</feature>
<name>A0A212UF47_9BACT</name>
<dbReference type="InterPro" id="IPR013747">
    <property type="entry name" value="ACP_syn_III_C"/>
</dbReference>
<feature type="domain" description="Beta-ketoacyl-[acyl-carrier-protein] synthase III N-terminal" evidence="4">
    <location>
        <begin position="135"/>
        <end position="212"/>
    </location>
</feature>
<keyword evidence="1" id="KW-0808">Transferase</keyword>
<evidence type="ECO:0000256" key="2">
    <source>
        <dbReference type="ARBA" id="ARBA00023315"/>
    </source>
</evidence>
<dbReference type="Pfam" id="PF08545">
    <property type="entry name" value="ACP_syn_III"/>
    <property type="match status" value="1"/>
</dbReference>
<dbReference type="InterPro" id="IPR013751">
    <property type="entry name" value="ACP_syn_III_N"/>
</dbReference>
<evidence type="ECO:0000259" key="3">
    <source>
        <dbReference type="Pfam" id="PF08541"/>
    </source>
</evidence>
<dbReference type="InterPro" id="IPR016039">
    <property type="entry name" value="Thiolase-like"/>
</dbReference>
<dbReference type="RefSeq" id="WP_088844886.1">
    <property type="nucleotide sequence ID" value="NZ_FYEW01000002.1"/>
</dbReference>
<sequence>MNNTSRIYSVITGSGSYIPSSIVSNQDFSDTAFYDSTGKKLEKPSQEIVEKFEQITDIAARRYVNDDQVTSDIAFLAAEEALRSSGTDKETLDYIIVAHNFGDVPAKNKRTDMVPSLAARVKHKLGIENPFTVAYDLPFGCPGWLQAVIQADYFLRSGDAKRILVIGAEVLSRVSDPHDRDSMLYADGAGAILLEGVESTEPVGIIAHTTRSDTERAAHLLRMGPSYNADYVGDDLFLKMDGRKLYEYALKTVPQAIQSCLKKAHVSLESIHKILIHQANGKMDEAILKRLYSLYEIQDVPADVMPMTISWLGNSSVATLPTLLDLMLNDKMDRHEINDGDTLVFASVGAGMNINAVVYKVPEKVA</sequence>
<evidence type="ECO:0000313" key="5">
    <source>
        <dbReference type="EMBL" id="SNC76885.1"/>
    </source>
</evidence>
<keyword evidence="6" id="KW-1185">Reference proteome</keyword>
<dbReference type="Pfam" id="PF08541">
    <property type="entry name" value="ACP_syn_III_C"/>
    <property type="match status" value="1"/>
</dbReference>